<dbReference type="InterPro" id="IPR003439">
    <property type="entry name" value="ABC_transporter-like_ATP-bd"/>
</dbReference>
<reference evidence="10" key="1">
    <citation type="journal article" date="2019" name="Int. J. Syst. Evol. Microbiol.">
        <title>The Global Catalogue of Microorganisms (GCM) 10K type strain sequencing project: providing services to taxonomists for standard genome sequencing and annotation.</title>
        <authorList>
            <consortium name="The Broad Institute Genomics Platform"/>
            <consortium name="The Broad Institute Genome Sequencing Center for Infectious Disease"/>
            <person name="Wu L."/>
            <person name="Ma J."/>
        </authorList>
    </citation>
    <scope>NUCLEOTIDE SEQUENCE [LARGE SCALE GENOMIC DNA]</scope>
    <source>
        <strain evidence="10">CCUG 61696</strain>
    </source>
</reference>
<dbReference type="RefSeq" id="WP_378773998.1">
    <property type="nucleotide sequence ID" value="NZ_JBHTMX010000006.1"/>
</dbReference>
<dbReference type="InterPro" id="IPR027417">
    <property type="entry name" value="P-loop_NTPase"/>
</dbReference>
<dbReference type="InterPro" id="IPR012340">
    <property type="entry name" value="NA-bd_OB-fold"/>
</dbReference>
<keyword evidence="10" id="KW-1185">Reference proteome</keyword>
<keyword evidence="4" id="KW-0547">Nucleotide-binding</keyword>
<accession>A0ABW3Z3N9</accession>
<dbReference type="PROSITE" id="PS00211">
    <property type="entry name" value="ABC_TRANSPORTER_1"/>
    <property type="match status" value="1"/>
</dbReference>
<dbReference type="CDD" id="cd03259">
    <property type="entry name" value="ABC_Carb_Solutes_like"/>
    <property type="match status" value="1"/>
</dbReference>
<proteinExistence type="inferred from homology"/>
<dbReference type="Gene3D" id="2.40.50.140">
    <property type="entry name" value="Nucleic acid-binding proteins"/>
    <property type="match status" value="1"/>
</dbReference>
<dbReference type="Proteomes" id="UP001597171">
    <property type="component" value="Unassembled WGS sequence"/>
</dbReference>
<sequence length="364" mass="37416">MSGLALSGVAKRFGETLALDGVNLSVGPGEVLALTGPSGAGKTTLCRVAAGLETPDAGAVRLGGRSMDGVAPGKRGVAFLFESYALYPHLTVRENALSPLRAPGSAVPRERHDATVAEVLSLLEIAHLGDRLPAALSGGQKQRAALARALVQAPRALLLDEPISHLDAKLRHKLRGAIRRSLMTRDSPSIWATPDGLEALSVGDRVAVIDGGRIEQVGTPEEIWLSPASVTVARLIGDPPMSVLDGELAEEGGATVFRRPGLQIAVPEGAAAAARGRKVWLGLRASELALAPAGAAGAVAGEIYSHEPFGKHEIVTFSASDGAQIKIKTREAAQVRIGEAAGLSCPAAAIALFDGETGRAIPAA</sequence>
<dbReference type="EMBL" id="JBHTMX010000006">
    <property type="protein sequence ID" value="MFD1330803.1"/>
    <property type="molecule type" value="Genomic_DNA"/>
</dbReference>
<dbReference type="SUPFAM" id="SSF52540">
    <property type="entry name" value="P-loop containing nucleoside triphosphate hydrolases"/>
    <property type="match status" value="1"/>
</dbReference>
<dbReference type="Gene3D" id="3.40.50.300">
    <property type="entry name" value="P-loop containing nucleotide triphosphate hydrolases"/>
    <property type="match status" value="1"/>
</dbReference>
<evidence type="ECO:0000259" key="8">
    <source>
        <dbReference type="PROSITE" id="PS50893"/>
    </source>
</evidence>
<dbReference type="Gene3D" id="2.40.50.100">
    <property type="match status" value="1"/>
</dbReference>
<comment type="caution">
    <text evidence="9">The sequence shown here is derived from an EMBL/GenBank/DDBJ whole genome shotgun (WGS) entry which is preliminary data.</text>
</comment>
<evidence type="ECO:0000256" key="7">
    <source>
        <dbReference type="ARBA" id="ARBA00023136"/>
    </source>
</evidence>
<dbReference type="InterPro" id="IPR013611">
    <property type="entry name" value="Transp-assoc_OB_typ2"/>
</dbReference>
<dbReference type="InterPro" id="IPR003593">
    <property type="entry name" value="AAA+_ATPase"/>
</dbReference>
<evidence type="ECO:0000256" key="1">
    <source>
        <dbReference type="ARBA" id="ARBA00005417"/>
    </source>
</evidence>
<feature type="domain" description="ABC transporter" evidence="8">
    <location>
        <begin position="4"/>
        <end position="236"/>
    </location>
</feature>
<evidence type="ECO:0000256" key="4">
    <source>
        <dbReference type="ARBA" id="ARBA00022741"/>
    </source>
</evidence>
<protein>
    <submittedName>
        <fullName evidence="9">ABC transporter ATP-binding protein</fullName>
    </submittedName>
</protein>
<keyword evidence="7" id="KW-0472">Membrane</keyword>
<keyword evidence="6" id="KW-1278">Translocase</keyword>
<keyword evidence="5 9" id="KW-0067">ATP-binding</keyword>
<dbReference type="SUPFAM" id="SSF50331">
    <property type="entry name" value="MOP-like"/>
    <property type="match status" value="1"/>
</dbReference>
<evidence type="ECO:0000256" key="5">
    <source>
        <dbReference type="ARBA" id="ARBA00022840"/>
    </source>
</evidence>
<evidence type="ECO:0000256" key="6">
    <source>
        <dbReference type="ARBA" id="ARBA00022967"/>
    </source>
</evidence>
<dbReference type="InterPro" id="IPR017871">
    <property type="entry name" value="ABC_transporter-like_CS"/>
</dbReference>
<keyword evidence="2" id="KW-0813">Transport</keyword>
<dbReference type="InterPro" id="IPR008995">
    <property type="entry name" value="Mo/tungstate-bd_C_term_dom"/>
</dbReference>
<dbReference type="InterPro" id="IPR047641">
    <property type="entry name" value="ABC_transpr_MalK/UgpC-like"/>
</dbReference>
<dbReference type="PANTHER" id="PTHR43875:SF15">
    <property type="entry name" value="TREHALOSE IMPORT ATP-BINDING PROTEIN SUGC"/>
    <property type="match status" value="1"/>
</dbReference>
<name>A0ABW3Z3N9_9HYPH</name>
<evidence type="ECO:0000313" key="9">
    <source>
        <dbReference type="EMBL" id="MFD1330803.1"/>
    </source>
</evidence>
<dbReference type="PANTHER" id="PTHR43875">
    <property type="entry name" value="MALTODEXTRIN IMPORT ATP-BINDING PROTEIN MSMX"/>
    <property type="match status" value="1"/>
</dbReference>
<evidence type="ECO:0000313" key="10">
    <source>
        <dbReference type="Proteomes" id="UP001597171"/>
    </source>
</evidence>
<dbReference type="InterPro" id="IPR015853">
    <property type="entry name" value="ABC_transpr_FbpC"/>
</dbReference>
<dbReference type="PROSITE" id="PS50893">
    <property type="entry name" value="ABC_TRANSPORTER_2"/>
    <property type="match status" value="1"/>
</dbReference>
<gene>
    <name evidence="9" type="ORF">ACFQ4O_02195</name>
</gene>
<comment type="similarity">
    <text evidence="1">Belongs to the ABC transporter superfamily.</text>
</comment>
<dbReference type="SMART" id="SM00382">
    <property type="entry name" value="AAA"/>
    <property type="match status" value="1"/>
</dbReference>
<organism evidence="9 10">
    <name type="scientific">Methylopila musalis</name>
    <dbReference type="NCBI Taxonomy" id="1134781"/>
    <lineage>
        <taxon>Bacteria</taxon>
        <taxon>Pseudomonadati</taxon>
        <taxon>Pseudomonadota</taxon>
        <taxon>Alphaproteobacteria</taxon>
        <taxon>Hyphomicrobiales</taxon>
        <taxon>Methylopilaceae</taxon>
        <taxon>Methylopila</taxon>
    </lineage>
</organism>
<dbReference type="Pfam" id="PF08402">
    <property type="entry name" value="TOBE_2"/>
    <property type="match status" value="1"/>
</dbReference>
<evidence type="ECO:0000256" key="3">
    <source>
        <dbReference type="ARBA" id="ARBA00022475"/>
    </source>
</evidence>
<evidence type="ECO:0000256" key="2">
    <source>
        <dbReference type="ARBA" id="ARBA00022448"/>
    </source>
</evidence>
<dbReference type="GO" id="GO:0005524">
    <property type="term" value="F:ATP binding"/>
    <property type="evidence" value="ECO:0007669"/>
    <property type="project" value="UniProtKB-KW"/>
</dbReference>
<keyword evidence="3" id="KW-1003">Cell membrane</keyword>
<dbReference type="Pfam" id="PF00005">
    <property type="entry name" value="ABC_tran"/>
    <property type="match status" value="1"/>
</dbReference>